<dbReference type="PANTHER" id="PTHR23517:SF3">
    <property type="entry name" value="INTEGRAL MEMBRANE TRANSPORT PROTEIN"/>
    <property type="match status" value="1"/>
</dbReference>
<dbReference type="AlphaFoldDB" id="A0A1W1YPM7"/>
<evidence type="ECO:0000256" key="1">
    <source>
        <dbReference type="ARBA" id="ARBA00004651"/>
    </source>
</evidence>
<feature type="transmembrane region" description="Helical" evidence="7">
    <location>
        <begin position="317"/>
        <end position="341"/>
    </location>
</feature>
<dbReference type="PANTHER" id="PTHR23517">
    <property type="entry name" value="RESISTANCE PROTEIN MDTM, PUTATIVE-RELATED-RELATED"/>
    <property type="match status" value="1"/>
</dbReference>
<feature type="transmembrane region" description="Helical" evidence="7">
    <location>
        <begin position="148"/>
        <end position="167"/>
    </location>
</feature>
<feature type="domain" description="Major facilitator superfamily (MFS) profile" evidence="8">
    <location>
        <begin position="25"/>
        <end position="405"/>
    </location>
</feature>
<dbReference type="Pfam" id="PF07690">
    <property type="entry name" value="MFS_1"/>
    <property type="match status" value="1"/>
</dbReference>
<feature type="transmembrane region" description="Helical" evidence="7">
    <location>
        <begin position="24"/>
        <end position="51"/>
    </location>
</feature>
<keyword evidence="6 7" id="KW-0472">Membrane</keyword>
<gene>
    <name evidence="9" type="ORF">SAMN02746065_101259</name>
</gene>
<organism evidence="9 10">
    <name type="scientific">Desulfocicer vacuolatum DSM 3385</name>
    <dbReference type="NCBI Taxonomy" id="1121400"/>
    <lineage>
        <taxon>Bacteria</taxon>
        <taxon>Pseudomonadati</taxon>
        <taxon>Thermodesulfobacteriota</taxon>
        <taxon>Desulfobacteria</taxon>
        <taxon>Desulfobacterales</taxon>
        <taxon>Desulfobacteraceae</taxon>
        <taxon>Desulfocicer</taxon>
    </lineage>
</organism>
<accession>A0A1W1YPM7</accession>
<dbReference type="InterPro" id="IPR050171">
    <property type="entry name" value="MFS_Transporters"/>
</dbReference>
<dbReference type="CDD" id="cd17325">
    <property type="entry name" value="MFS_MdtG_SLC18_like"/>
    <property type="match status" value="1"/>
</dbReference>
<dbReference type="SUPFAM" id="SSF103473">
    <property type="entry name" value="MFS general substrate transporter"/>
    <property type="match status" value="1"/>
</dbReference>
<name>A0A1W1YPM7_9BACT</name>
<keyword evidence="5 7" id="KW-1133">Transmembrane helix</keyword>
<dbReference type="InterPro" id="IPR020846">
    <property type="entry name" value="MFS_dom"/>
</dbReference>
<reference evidence="9 10" key="1">
    <citation type="submission" date="2017-04" db="EMBL/GenBank/DDBJ databases">
        <authorList>
            <person name="Afonso C.L."/>
            <person name="Miller P.J."/>
            <person name="Scott M.A."/>
            <person name="Spackman E."/>
            <person name="Goraichik I."/>
            <person name="Dimitrov K.M."/>
            <person name="Suarez D.L."/>
            <person name="Swayne D.E."/>
        </authorList>
    </citation>
    <scope>NUCLEOTIDE SEQUENCE [LARGE SCALE GENOMIC DNA]</scope>
    <source>
        <strain evidence="9 10">DSM 3385</strain>
    </source>
</reference>
<dbReference type="InterPro" id="IPR001958">
    <property type="entry name" value="Tet-R_TetA/multi-R_MdtG-like"/>
</dbReference>
<evidence type="ECO:0000256" key="5">
    <source>
        <dbReference type="ARBA" id="ARBA00022989"/>
    </source>
</evidence>
<protein>
    <submittedName>
        <fullName evidence="9">Predicted arabinose efflux permease, MFS family</fullName>
    </submittedName>
</protein>
<dbReference type="OrthoDB" id="5412090at2"/>
<evidence type="ECO:0000313" key="10">
    <source>
        <dbReference type="Proteomes" id="UP000192418"/>
    </source>
</evidence>
<proteinExistence type="predicted"/>
<dbReference type="Gene3D" id="1.20.1250.20">
    <property type="entry name" value="MFS general substrate transporter like domains"/>
    <property type="match status" value="1"/>
</dbReference>
<dbReference type="STRING" id="1121400.SAMN02746065_101259"/>
<feature type="transmembrane region" description="Helical" evidence="7">
    <location>
        <begin position="381"/>
        <end position="400"/>
    </location>
</feature>
<feature type="transmembrane region" description="Helical" evidence="7">
    <location>
        <begin position="57"/>
        <end position="79"/>
    </location>
</feature>
<comment type="subcellular location">
    <subcellularLocation>
        <location evidence="1">Cell membrane</location>
        <topology evidence="1">Multi-pass membrane protein</topology>
    </subcellularLocation>
</comment>
<feature type="transmembrane region" description="Helical" evidence="7">
    <location>
        <begin position="348"/>
        <end position="369"/>
    </location>
</feature>
<dbReference type="PROSITE" id="PS50850">
    <property type="entry name" value="MFS"/>
    <property type="match status" value="1"/>
</dbReference>
<dbReference type="RefSeq" id="WP_084066564.1">
    <property type="nucleotide sequence ID" value="NZ_FWXY01000001.1"/>
</dbReference>
<feature type="transmembrane region" description="Helical" evidence="7">
    <location>
        <begin position="230"/>
        <end position="251"/>
    </location>
</feature>
<evidence type="ECO:0000256" key="7">
    <source>
        <dbReference type="SAM" id="Phobius"/>
    </source>
</evidence>
<keyword evidence="10" id="KW-1185">Reference proteome</keyword>
<sequence>MKSRNNKKTTVKKRTINTFTPHKGIFFTLFFTLFATVTGVGIVVPLLPVYAEHLGAAGIQVGLIFGSFSLSRTLFLPWFGKLSDQKGRKTFILMGLAGYTLMSIAFIAGDSVTALIFTRFFQGIASAMVMPVVQAYVGEITPRGKEGYTMGLFNMSMFASLSIGPILGGVITDAWSMDTAFLCMGLLAALGFALSAFYLPPVSREPAAARETTPIAWKLLFKTPSFAGLFIYRFAYTACISIIWCFIPLFAQNRFNLSGSSTGILVTLGIFISGLLQIPMGKLADAINKRWMVIIGGILCGIAFMLIFTAATHRDLLLAISFFGLGGGISMPAIMAMGVILGHEKNSMASVMSMLTVAHSAGMMVGAMGAGGVMDYFSLEYAFPCGTILMATGVILFFIFTRSLSLIQKKISPARPGEHDI</sequence>
<evidence type="ECO:0000256" key="2">
    <source>
        <dbReference type="ARBA" id="ARBA00022448"/>
    </source>
</evidence>
<feature type="transmembrane region" description="Helical" evidence="7">
    <location>
        <begin position="114"/>
        <end position="136"/>
    </location>
</feature>
<keyword evidence="3" id="KW-1003">Cell membrane</keyword>
<evidence type="ECO:0000259" key="8">
    <source>
        <dbReference type="PROSITE" id="PS50850"/>
    </source>
</evidence>
<dbReference type="GO" id="GO:0005886">
    <property type="term" value="C:plasma membrane"/>
    <property type="evidence" value="ECO:0007669"/>
    <property type="project" value="UniProtKB-SubCell"/>
</dbReference>
<feature type="transmembrane region" description="Helical" evidence="7">
    <location>
        <begin position="91"/>
        <end position="108"/>
    </location>
</feature>
<feature type="transmembrane region" description="Helical" evidence="7">
    <location>
        <begin position="291"/>
        <end position="311"/>
    </location>
</feature>
<evidence type="ECO:0000256" key="4">
    <source>
        <dbReference type="ARBA" id="ARBA00022692"/>
    </source>
</evidence>
<evidence type="ECO:0000256" key="6">
    <source>
        <dbReference type="ARBA" id="ARBA00023136"/>
    </source>
</evidence>
<dbReference type="GO" id="GO:0022857">
    <property type="term" value="F:transmembrane transporter activity"/>
    <property type="evidence" value="ECO:0007669"/>
    <property type="project" value="InterPro"/>
</dbReference>
<dbReference type="EMBL" id="FWXY01000001">
    <property type="protein sequence ID" value="SMC38155.1"/>
    <property type="molecule type" value="Genomic_DNA"/>
</dbReference>
<evidence type="ECO:0000313" key="9">
    <source>
        <dbReference type="EMBL" id="SMC38155.1"/>
    </source>
</evidence>
<keyword evidence="4 7" id="KW-0812">Transmembrane</keyword>
<keyword evidence="2" id="KW-0813">Transport</keyword>
<evidence type="ECO:0000256" key="3">
    <source>
        <dbReference type="ARBA" id="ARBA00022475"/>
    </source>
</evidence>
<dbReference type="Proteomes" id="UP000192418">
    <property type="component" value="Unassembled WGS sequence"/>
</dbReference>
<dbReference type="InterPro" id="IPR036259">
    <property type="entry name" value="MFS_trans_sf"/>
</dbReference>
<feature type="transmembrane region" description="Helical" evidence="7">
    <location>
        <begin position="257"/>
        <end position="279"/>
    </location>
</feature>
<dbReference type="PRINTS" id="PR01035">
    <property type="entry name" value="TCRTETA"/>
</dbReference>
<feature type="transmembrane region" description="Helical" evidence="7">
    <location>
        <begin position="179"/>
        <end position="200"/>
    </location>
</feature>
<dbReference type="InterPro" id="IPR011701">
    <property type="entry name" value="MFS"/>
</dbReference>